<evidence type="ECO:0000256" key="6">
    <source>
        <dbReference type="ARBA" id="ARBA00023303"/>
    </source>
</evidence>
<feature type="binding site" evidence="10">
    <location>
        <position position="74"/>
    </location>
    <ligand>
        <name>Na(+)</name>
        <dbReference type="ChEBI" id="CHEBI:29101"/>
        <note>structural</note>
    </ligand>
</feature>
<evidence type="ECO:0000256" key="1">
    <source>
        <dbReference type="ARBA" id="ARBA00004651"/>
    </source>
</evidence>
<sequence>MKKYIIISCGAMIGAVSRYAIALSLAAVTPFFFTATLVVNLLGAFGIGFIFQKLVARNPLWHDFLITGLLGSFTTFSLLTYENYMLVEVGDLLALSIYLAINLFGGFMLAFLGMKSGGAS</sequence>
<keyword evidence="5 10" id="KW-0472">Membrane</keyword>
<keyword evidence="12" id="KW-1185">Reference proteome</keyword>
<evidence type="ECO:0000256" key="4">
    <source>
        <dbReference type="ARBA" id="ARBA00022989"/>
    </source>
</evidence>
<comment type="similarity">
    <text evidence="7 10">Belongs to the fluoride channel Fluc/FEX (TC 1.A.43) family.</text>
</comment>
<comment type="activity regulation">
    <text evidence="10">Na(+) is not transported, but it plays an essential structural role and its presence is essential for fluoride channel function.</text>
</comment>
<evidence type="ECO:0000256" key="7">
    <source>
        <dbReference type="ARBA" id="ARBA00035120"/>
    </source>
</evidence>
<feature type="binding site" evidence="10">
    <location>
        <position position="71"/>
    </location>
    <ligand>
        <name>Na(+)</name>
        <dbReference type="ChEBI" id="CHEBI:29101"/>
        <note>structural</note>
    </ligand>
</feature>
<evidence type="ECO:0000256" key="10">
    <source>
        <dbReference type="HAMAP-Rule" id="MF_00454"/>
    </source>
</evidence>
<evidence type="ECO:0000256" key="8">
    <source>
        <dbReference type="ARBA" id="ARBA00035585"/>
    </source>
</evidence>
<dbReference type="RefSeq" id="WP_380569296.1">
    <property type="nucleotide sequence ID" value="NZ_JBHMAH010000004.1"/>
</dbReference>
<evidence type="ECO:0000256" key="3">
    <source>
        <dbReference type="ARBA" id="ARBA00022692"/>
    </source>
</evidence>
<comment type="caution">
    <text evidence="11">The sequence shown here is derived from an EMBL/GenBank/DDBJ whole genome shotgun (WGS) entry which is preliminary data.</text>
</comment>
<reference evidence="11 12" key="1">
    <citation type="submission" date="2024-09" db="EMBL/GenBank/DDBJ databases">
        <authorList>
            <person name="Sun Q."/>
            <person name="Mori K."/>
        </authorList>
    </citation>
    <scope>NUCLEOTIDE SEQUENCE [LARGE SCALE GENOMIC DNA]</scope>
    <source>
        <strain evidence="11 12">JCM 12822</strain>
    </source>
</reference>
<evidence type="ECO:0000313" key="12">
    <source>
        <dbReference type="Proteomes" id="UP001589740"/>
    </source>
</evidence>
<keyword evidence="10" id="KW-0479">Metal-binding</keyword>
<keyword evidence="3 10" id="KW-0812">Transmembrane</keyword>
<name>A0ABV5Z0W3_9STAP</name>
<evidence type="ECO:0000256" key="2">
    <source>
        <dbReference type="ARBA" id="ARBA00022475"/>
    </source>
</evidence>
<keyword evidence="6 10" id="KW-0407">Ion channel</keyword>
<dbReference type="InterPro" id="IPR003691">
    <property type="entry name" value="FluC"/>
</dbReference>
<keyword evidence="2 10" id="KW-1003">Cell membrane</keyword>
<dbReference type="Proteomes" id="UP001589740">
    <property type="component" value="Unassembled WGS sequence"/>
</dbReference>
<keyword evidence="10" id="KW-0915">Sodium</keyword>
<feature type="transmembrane region" description="Helical" evidence="10">
    <location>
        <begin position="32"/>
        <end position="51"/>
    </location>
</feature>
<comment type="function">
    <text evidence="9 10">Fluoride-specific ion channel. Important for reducing fluoride concentration in the cell, thus reducing its toxicity.</text>
</comment>
<keyword evidence="4 10" id="KW-1133">Transmembrane helix</keyword>
<dbReference type="EMBL" id="JBHMAH010000004">
    <property type="protein sequence ID" value="MFB9859658.1"/>
    <property type="molecule type" value="Genomic_DNA"/>
</dbReference>
<proteinExistence type="inferred from homology"/>
<dbReference type="HAMAP" id="MF_00454">
    <property type="entry name" value="FluC"/>
    <property type="match status" value="1"/>
</dbReference>
<dbReference type="Pfam" id="PF02537">
    <property type="entry name" value="CRCB"/>
    <property type="match status" value="1"/>
</dbReference>
<feature type="transmembrane region" description="Helical" evidence="10">
    <location>
        <begin position="63"/>
        <end position="81"/>
    </location>
</feature>
<protein>
    <recommendedName>
        <fullName evidence="10">Fluoride-specific ion channel FluC</fullName>
    </recommendedName>
</protein>
<comment type="subcellular location">
    <subcellularLocation>
        <location evidence="1 10">Cell membrane</location>
        <topology evidence="1 10">Multi-pass membrane protein</topology>
    </subcellularLocation>
</comment>
<keyword evidence="10" id="KW-0813">Transport</keyword>
<comment type="catalytic activity">
    <reaction evidence="8">
        <text>fluoride(in) = fluoride(out)</text>
        <dbReference type="Rhea" id="RHEA:76159"/>
        <dbReference type="ChEBI" id="CHEBI:17051"/>
    </reaction>
    <physiologicalReaction direction="left-to-right" evidence="8">
        <dbReference type="Rhea" id="RHEA:76160"/>
    </physiologicalReaction>
</comment>
<accession>A0ABV5Z0W3</accession>
<keyword evidence="10" id="KW-0406">Ion transport</keyword>
<evidence type="ECO:0000256" key="9">
    <source>
        <dbReference type="ARBA" id="ARBA00049940"/>
    </source>
</evidence>
<gene>
    <name evidence="10" type="primary">fluC</name>
    <name evidence="10" type="synonym">crcB</name>
    <name evidence="11" type="ORF">ACFFLE_00865</name>
</gene>
<evidence type="ECO:0000256" key="5">
    <source>
        <dbReference type="ARBA" id="ARBA00023136"/>
    </source>
</evidence>
<feature type="transmembrane region" description="Helical" evidence="10">
    <location>
        <begin position="93"/>
        <end position="114"/>
    </location>
</feature>
<evidence type="ECO:0000313" key="11">
    <source>
        <dbReference type="EMBL" id="MFB9859658.1"/>
    </source>
</evidence>
<organism evidence="11 12">
    <name type="scientific">Salinicoccus siamensis</name>
    <dbReference type="NCBI Taxonomy" id="381830"/>
    <lineage>
        <taxon>Bacteria</taxon>
        <taxon>Bacillati</taxon>
        <taxon>Bacillota</taxon>
        <taxon>Bacilli</taxon>
        <taxon>Bacillales</taxon>
        <taxon>Staphylococcaceae</taxon>
        <taxon>Salinicoccus</taxon>
    </lineage>
</organism>